<organism evidence="2 3">
    <name type="scientific">Exocentrus adspersus</name>
    <dbReference type="NCBI Taxonomy" id="1586481"/>
    <lineage>
        <taxon>Eukaryota</taxon>
        <taxon>Metazoa</taxon>
        <taxon>Ecdysozoa</taxon>
        <taxon>Arthropoda</taxon>
        <taxon>Hexapoda</taxon>
        <taxon>Insecta</taxon>
        <taxon>Pterygota</taxon>
        <taxon>Neoptera</taxon>
        <taxon>Endopterygota</taxon>
        <taxon>Coleoptera</taxon>
        <taxon>Polyphaga</taxon>
        <taxon>Cucujiformia</taxon>
        <taxon>Chrysomeloidea</taxon>
        <taxon>Cerambycidae</taxon>
        <taxon>Lamiinae</taxon>
        <taxon>Acanthocinini</taxon>
        <taxon>Exocentrus</taxon>
    </lineage>
</organism>
<dbReference type="Proteomes" id="UP001159042">
    <property type="component" value="Unassembled WGS sequence"/>
</dbReference>
<evidence type="ECO:0000313" key="3">
    <source>
        <dbReference type="Proteomes" id="UP001159042"/>
    </source>
</evidence>
<sequence>MEWAIIFLNLRLENVFGAWVKLGRFFFVVFLMLFGVNSASRNKTKLFFWSVIYEVLSAFRCKFYRFGMEFSILLSFSGAFMLKVCDFDVLMLSPISPHLNCPIIPFMNAAVKYSRTLARTQPGCALVSDSHSLDRKGIFSLVWKGPRPETRTSKKAPKKHLL</sequence>
<comment type="caution">
    <text evidence="2">The sequence shown here is derived from an EMBL/GenBank/DDBJ whole genome shotgun (WGS) entry which is preliminary data.</text>
</comment>
<keyword evidence="1" id="KW-0812">Transmembrane</keyword>
<dbReference type="EMBL" id="JANEYG010000030">
    <property type="protein sequence ID" value="KAJ8917883.1"/>
    <property type="molecule type" value="Genomic_DNA"/>
</dbReference>
<evidence type="ECO:0000256" key="1">
    <source>
        <dbReference type="SAM" id="Phobius"/>
    </source>
</evidence>
<name>A0AAV8VUI6_9CUCU</name>
<accession>A0AAV8VUI6</accession>
<protein>
    <submittedName>
        <fullName evidence="2">Uncharacterized protein</fullName>
    </submittedName>
</protein>
<reference evidence="2 3" key="1">
    <citation type="journal article" date="2023" name="Insect Mol. Biol.">
        <title>Genome sequencing provides insights into the evolution of gene families encoding plant cell wall-degrading enzymes in longhorned beetles.</title>
        <authorList>
            <person name="Shin N.R."/>
            <person name="Okamura Y."/>
            <person name="Kirsch R."/>
            <person name="Pauchet Y."/>
        </authorList>
    </citation>
    <scope>NUCLEOTIDE SEQUENCE [LARGE SCALE GENOMIC DNA]</scope>
    <source>
        <strain evidence="2">EAD_L_NR</strain>
    </source>
</reference>
<keyword evidence="1" id="KW-0472">Membrane</keyword>
<keyword evidence="3" id="KW-1185">Reference proteome</keyword>
<evidence type="ECO:0000313" key="2">
    <source>
        <dbReference type="EMBL" id="KAJ8917883.1"/>
    </source>
</evidence>
<feature type="transmembrane region" description="Helical" evidence="1">
    <location>
        <begin position="16"/>
        <end position="34"/>
    </location>
</feature>
<dbReference type="AlphaFoldDB" id="A0AAV8VUI6"/>
<gene>
    <name evidence="2" type="ORF">NQ315_010797</name>
</gene>
<proteinExistence type="predicted"/>
<keyword evidence="1" id="KW-1133">Transmembrane helix</keyword>